<dbReference type="RefSeq" id="WP_110521725.1">
    <property type="nucleotide sequence ID" value="NZ_PDOF01000004.1"/>
</dbReference>
<dbReference type="SUPFAM" id="SSF53067">
    <property type="entry name" value="Actin-like ATPase domain"/>
    <property type="match status" value="2"/>
</dbReference>
<gene>
    <name evidence="6" type="ORF">CR205_18990</name>
</gene>
<protein>
    <submittedName>
        <fullName evidence="6">Gluconate kinase</fullName>
    </submittedName>
</protein>
<keyword evidence="3 6" id="KW-0418">Kinase</keyword>
<dbReference type="InterPro" id="IPR018484">
    <property type="entry name" value="FGGY_N"/>
</dbReference>
<dbReference type="GO" id="GO:0005975">
    <property type="term" value="P:carbohydrate metabolic process"/>
    <property type="evidence" value="ECO:0007669"/>
    <property type="project" value="InterPro"/>
</dbReference>
<dbReference type="Gene3D" id="3.30.420.40">
    <property type="match status" value="2"/>
</dbReference>
<evidence type="ECO:0000259" key="4">
    <source>
        <dbReference type="Pfam" id="PF00370"/>
    </source>
</evidence>
<dbReference type="Proteomes" id="UP000248066">
    <property type="component" value="Unassembled WGS sequence"/>
</dbReference>
<accession>A0A2W0HFA6</accession>
<dbReference type="InterPro" id="IPR018483">
    <property type="entry name" value="Carb_kinase_FGGY_CS"/>
</dbReference>
<dbReference type="GO" id="GO:0016301">
    <property type="term" value="F:kinase activity"/>
    <property type="evidence" value="ECO:0007669"/>
    <property type="project" value="UniProtKB-KW"/>
</dbReference>
<dbReference type="InterPro" id="IPR050406">
    <property type="entry name" value="FGGY_Carb_Kinase"/>
</dbReference>
<dbReference type="PANTHER" id="PTHR43095">
    <property type="entry name" value="SUGAR KINASE"/>
    <property type="match status" value="1"/>
</dbReference>
<comment type="caution">
    <text evidence="6">The sequence shown here is derived from an EMBL/GenBank/DDBJ whole genome shotgun (WGS) entry which is preliminary data.</text>
</comment>
<dbReference type="Pfam" id="PF02782">
    <property type="entry name" value="FGGY_C"/>
    <property type="match status" value="1"/>
</dbReference>
<sequence>MVKQYAIGLDIGTTSAKAVIFNKNGDVISEDEQGYPVVHRQPSWSEQDPLQIETAAITAIRQAIEKNSIDKEDIISVGLSSAMHSLICTDGKNCPLSPSLTWADGRSTDQAETLKSTGTGERIYLKTGTPIHPMSPLVKLIWMKENRYEPYLKARKFLSIKEFLTSRWFGTDAVDYSVASATGLFNIYTREWHSEALELAGIHERQLSSPVPADYLFTGLAPEVAHKMGLHPAVPFAAGGSDGPLANLGIGAVRPGETAITIGTSGAIRQMSSAPHTDERQEVFCYSFTDDLWVLGGPTNNGGNVLEWLKNTIGQTEVAHARQSEQDPYSLLIDAAKEIEPGAERLLFLPYLNGERAPHWDASARGAFVGLSASHTRYHMARAGLEGVLLAILSVSHSLEELTGETDTLYASGGFARSGMWVQMLADMFGHSVHLPVSHQSSAWGAAWVSLYAVNEVPDLASIKNSIPMKDIVVPNLDNHKRYAEIHKVFTGLYEALKPSFHQLRRM</sequence>
<dbReference type="AlphaFoldDB" id="A0A2W0HFA6"/>
<dbReference type="InterPro" id="IPR018485">
    <property type="entry name" value="FGGY_C"/>
</dbReference>
<feature type="domain" description="Carbohydrate kinase FGGY N-terminal" evidence="4">
    <location>
        <begin position="5"/>
        <end position="249"/>
    </location>
</feature>
<feature type="domain" description="Carbohydrate kinase FGGY C-terminal" evidence="5">
    <location>
        <begin position="259"/>
        <end position="453"/>
    </location>
</feature>
<evidence type="ECO:0000256" key="2">
    <source>
        <dbReference type="ARBA" id="ARBA00022679"/>
    </source>
</evidence>
<dbReference type="CDD" id="cd07770">
    <property type="entry name" value="ASKHA_NBD_FGGY_GntK"/>
    <property type="match status" value="1"/>
</dbReference>
<dbReference type="EMBL" id="PDOF01000004">
    <property type="protein sequence ID" value="PYZ95602.1"/>
    <property type="molecule type" value="Genomic_DNA"/>
</dbReference>
<dbReference type="PIRSF" id="PIRSF000538">
    <property type="entry name" value="GlpK"/>
    <property type="match status" value="1"/>
</dbReference>
<dbReference type="InterPro" id="IPR043129">
    <property type="entry name" value="ATPase_NBD"/>
</dbReference>
<proteinExistence type="inferred from homology"/>
<reference evidence="6 7" key="1">
    <citation type="submission" date="2017-10" db="EMBL/GenBank/DDBJ databases">
        <title>Bacillus sp. nov., a halophilic bacterium isolated from a Yangshapao Lake.</title>
        <authorList>
            <person name="Wang H."/>
        </authorList>
    </citation>
    <scope>NUCLEOTIDE SEQUENCE [LARGE SCALE GENOMIC DNA]</scope>
    <source>
        <strain evidence="6 7">YSP-3</strain>
    </source>
</reference>
<evidence type="ECO:0000313" key="6">
    <source>
        <dbReference type="EMBL" id="PYZ95602.1"/>
    </source>
</evidence>
<dbReference type="Pfam" id="PF00370">
    <property type="entry name" value="FGGY_N"/>
    <property type="match status" value="1"/>
</dbReference>
<dbReference type="OrthoDB" id="9805576at2"/>
<keyword evidence="2" id="KW-0808">Transferase</keyword>
<evidence type="ECO:0000256" key="1">
    <source>
        <dbReference type="ARBA" id="ARBA00009156"/>
    </source>
</evidence>
<dbReference type="PANTHER" id="PTHR43095:SF2">
    <property type="entry name" value="GLUCONOKINASE"/>
    <property type="match status" value="1"/>
</dbReference>
<dbReference type="InterPro" id="IPR000577">
    <property type="entry name" value="Carb_kinase_FGGY"/>
</dbReference>
<organism evidence="6 7">
    <name type="scientific">Alteribacter lacisalsi</name>
    <dbReference type="NCBI Taxonomy" id="2045244"/>
    <lineage>
        <taxon>Bacteria</taxon>
        <taxon>Bacillati</taxon>
        <taxon>Bacillota</taxon>
        <taxon>Bacilli</taxon>
        <taxon>Bacillales</taxon>
        <taxon>Bacillaceae</taxon>
        <taxon>Alteribacter</taxon>
    </lineage>
</organism>
<evidence type="ECO:0000313" key="7">
    <source>
        <dbReference type="Proteomes" id="UP000248066"/>
    </source>
</evidence>
<evidence type="ECO:0000259" key="5">
    <source>
        <dbReference type="Pfam" id="PF02782"/>
    </source>
</evidence>
<name>A0A2W0HFA6_9BACI</name>
<comment type="similarity">
    <text evidence="1">Belongs to the FGGY kinase family.</text>
</comment>
<keyword evidence="7" id="KW-1185">Reference proteome</keyword>
<dbReference type="GO" id="GO:0016773">
    <property type="term" value="F:phosphotransferase activity, alcohol group as acceptor"/>
    <property type="evidence" value="ECO:0007669"/>
    <property type="project" value="InterPro"/>
</dbReference>
<evidence type="ECO:0000256" key="3">
    <source>
        <dbReference type="ARBA" id="ARBA00022777"/>
    </source>
</evidence>
<dbReference type="PROSITE" id="PS00933">
    <property type="entry name" value="FGGY_KINASES_1"/>
    <property type="match status" value="1"/>
</dbReference>